<dbReference type="EMBL" id="OW659496">
    <property type="protein sequence ID" value="CAH2763490.1"/>
    <property type="molecule type" value="Genomic_DNA"/>
</dbReference>
<evidence type="ECO:0000313" key="5">
    <source>
        <dbReference type="EMBL" id="CAH2763490.1"/>
    </source>
</evidence>
<dbReference type="CDD" id="cd12797">
    <property type="entry name" value="M23_peptidase"/>
    <property type="match status" value="1"/>
</dbReference>
<organism evidence="6 8">
    <name type="scientific">Erysipelothrix amsterdamensis</name>
    <dbReference type="NCBI Taxonomy" id="2929157"/>
    <lineage>
        <taxon>Bacteria</taxon>
        <taxon>Bacillati</taxon>
        <taxon>Bacillota</taxon>
        <taxon>Erysipelotrichia</taxon>
        <taxon>Erysipelotrichales</taxon>
        <taxon>Erysipelotrichaceae</taxon>
        <taxon>Erysipelothrix</taxon>
    </lineage>
</organism>
<dbReference type="Gene3D" id="6.10.250.3150">
    <property type="match status" value="1"/>
</dbReference>
<gene>
    <name evidence="6" type="ORF">ERYAMS2_01776</name>
    <name evidence="5" type="ORF">ERYAMS_01481</name>
</gene>
<feature type="domain" description="M23ase beta-sheet core" evidence="3">
    <location>
        <begin position="301"/>
        <end position="410"/>
    </location>
</feature>
<dbReference type="Pfam" id="PF01551">
    <property type="entry name" value="Peptidase_M23"/>
    <property type="match status" value="1"/>
</dbReference>
<evidence type="ECO:0000256" key="1">
    <source>
        <dbReference type="ARBA" id="ARBA00022729"/>
    </source>
</evidence>
<name>A0AAU9VK64_9FIRM</name>
<evidence type="ECO:0000259" key="4">
    <source>
        <dbReference type="Pfam" id="PF24568"/>
    </source>
</evidence>
<dbReference type="InterPro" id="IPR050570">
    <property type="entry name" value="Cell_wall_metabolism_enzyme"/>
</dbReference>
<proteinExistence type="predicted"/>
<protein>
    <submittedName>
        <fullName evidence="6">Peptidoglycan DD-metalloendopeptidase family protein</fullName>
    </submittedName>
</protein>
<evidence type="ECO:0000259" key="3">
    <source>
        <dbReference type="Pfam" id="PF01551"/>
    </source>
</evidence>
<dbReference type="PANTHER" id="PTHR21666">
    <property type="entry name" value="PEPTIDASE-RELATED"/>
    <property type="match status" value="1"/>
</dbReference>
<dbReference type="Proteomes" id="UP001154111">
    <property type="component" value="Chromosome"/>
</dbReference>
<keyword evidence="2" id="KW-0175">Coiled coil</keyword>
<dbReference type="Proteomes" id="UP001154095">
    <property type="component" value="Chromosome"/>
</dbReference>
<feature type="coiled-coil region" evidence="2">
    <location>
        <begin position="189"/>
        <end position="258"/>
    </location>
</feature>
<dbReference type="GO" id="GO:0004222">
    <property type="term" value="F:metalloendopeptidase activity"/>
    <property type="evidence" value="ECO:0007669"/>
    <property type="project" value="TreeGrafter"/>
</dbReference>
<feature type="domain" description="Peptidoglycan hydrolase PcsB coiled-coil" evidence="4">
    <location>
        <begin position="128"/>
        <end position="199"/>
    </location>
</feature>
<dbReference type="InterPro" id="IPR016047">
    <property type="entry name" value="M23ase_b-sheet_dom"/>
</dbReference>
<dbReference type="RefSeq" id="WP_254006839.1">
    <property type="nucleotide sequence ID" value="NZ_OW659477.1"/>
</dbReference>
<accession>A0AAU9VK64</accession>
<reference evidence="6" key="1">
    <citation type="submission" date="2022-04" db="EMBL/GenBank/DDBJ databases">
        <authorList>
            <person name="Forde T."/>
        </authorList>
    </citation>
    <scope>NUCLEOTIDE SEQUENCE</scope>
    <source>
        <strain evidence="6">A18Y016a</strain>
        <strain evidence="5">A18Y020d</strain>
    </source>
</reference>
<dbReference type="InterPro" id="IPR057309">
    <property type="entry name" value="PcsB_CC"/>
</dbReference>
<dbReference type="PANTHER" id="PTHR21666:SF270">
    <property type="entry name" value="MUREIN HYDROLASE ACTIVATOR ENVC"/>
    <property type="match status" value="1"/>
</dbReference>
<feature type="coiled-coil region" evidence="2">
    <location>
        <begin position="65"/>
        <end position="141"/>
    </location>
</feature>
<evidence type="ECO:0000313" key="6">
    <source>
        <dbReference type="EMBL" id="CAH2763544.1"/>
    </source>
</evidence>
<dbReference type="Gene3D" id="2.70.70.10">
    <property type="entry name" value="Glucose Permease (Domain IIA)"/>
    <property type="match status" value="1"/>
</dbReference>
<dbReference type="EMBL" id="OW659477">
    <property type="protein sequence ID" value="CAH2763544.1"/>
    <property type="molecule type" value="Genomic_DNA"/>
</dbReference>
<keyword evidence="1" id="KW-0732">Signal</keyword>
<evidence type="ECO:0000313" key="8">
    <source>
        <dbReference type="Proteomes" id="UP001154111"/>
    </source>
</evidence>
<dbReference type="SUPFAM" id="SSF51261">
    <property type="entry name" value="Duplicated hybrid motif"/>
    <property type="match status" value="1"/>
</dbReference>
<sequence length="467" mass="53203">MASRFKKCINVILVFALIGIQPIDAFSRKDYERDEGYYHELCSGAKARDHQDECTGFTEYINEKLADSETLLRRIREQKDTVLEEIEDNNELLEVYQKEILVLKERVTEIQESIRMIEADVVETEAKIEVFEKKIKILEEKVKLNIRASQSSLYVNNYIEFVFGAADFVDLIRRMEGLTRIKQSNDGVVNELIEARKAFDEEKEHLLSQKEQMEAKEASVKKEEHDIKVYQMEVRDLIQSLMAKHQVLEDQSKEVQEKLSFENKLFLDLRNLPNENGFVRPLKSNYWVSTGTWHYAKGGRHMGVDLAHIDARVGMEILAPGSGIITGTQGGCPTYGSYPRGNCNGGWGNYLTMMFSVNGKVYGALFAHLEENSFKMSPGSVVRAGDVIANMGSSGLSSGPHLHLEIYYLGSDSIEAAYDRWDGNITFGTGGANWGNGWEKRCEMNNHDAPCRENPMKLFNYTYEAEY</sequence>
<keyword evidence="7" id="KW-1185">Reference proteome</keyword>
<dbReference type="Pfam" id="PF24568">
    <property type="entry name" value="CC_PcsB"/>
    <property type="match status" value="1"/>
</dbReference>
<evidence type="ECO:0000256" key="2">
    <source>
        <dbReference type="SAM" id="Coils"/>
    </source>
</evidence>
<evidence type="ECO:0000313" key="7">
    <source>
        <dbReference type="Proteomes" id="UP001154095"/>
    </source>
</evidence>
<dbReference type="InterPro" id="IPR011055">
    <property type="entry name" value="Dup_hybrid_motif"/>
</dbReference>
<dbReference type="AlphaFoldDB" id="A0AAU9VK64"/>